<protein>
    <recommendedName>
        <fullName evidence="7">Centrosome-associated FAM110 C-terminal domain-containing protein</fullName>
    </recommendedName>
</protein>
<dbReference type="InterPro" id="IPR025740">
    <property type="entry name" value="FAM110"/>
</dbReference>
<dbReference type="PANTHER" id="PTHR14758:SF1">
    <property type="entry name" value="CENTROSOME-ASSOCIATED FAM110 C-TERMINAL DOMAIN-CONTAINING PROTEIN"/>
    <property type="match status" value="1"/>
</dbReference>
<dbReference type="InterPro" id="IPR025741">
    <property type="entry name" value="FAM110_C"/>
</dbReference>
<sequence length="460" mass="51497">MATSIQACLPNSCKNQHQMKAVTKSPNVIRRSGTRQNTANRRSAVERLEESKANYVKSERVLDTKQEFKNSSHLCVSNAPQLDLLFKVPAKHPHDNIRLTNSSDELKLSYLRLQHQSGNQLSKSPPVARTRAKSYSEFRDAQITRKHSFASQGRRNRIEVLIDIESQLKQLITSGSRENVSVTHESIVSSTAHPEAQFVSKTLKTGEVPKVRRGYSDPVRKSCWTPPDLSIETNNCIHKSMPDLSPSPCTAQIPCSSLSSGDSNDVPLSESAGCVQYVSSNHTVAHYSTSASQDSEKEEDVFESYKGPRRFSNGTGMLHLTPYYSASSQLQRRPVSRSKSDVSHRYSKRGSEYFSRRNNYTSAEIERFFDTMGLDTNVWHHITSPSSVSSPPCFFESVSSVDSNEDRSSVCSDDSVPDAPREGLRNQDLKVHGPLETSIVEKNARVIKWLYNCRKAAYDS</sequence>
<name>A0A4Y2QAK5_ARAVE</name>
<organism evidence="5 6">
    <name type="scientific">Araneus ventricosus</name>
    <name type="common">Orbweaver spider</name>
    <name type="synonym">Epeira ventricosa</name>
    <dbReference type="NCBI Taxonomy" id="182803"/>
    <lineage>
        <taxon>Eukaryota</taxon>
        <taxon>Metazoa</taxon>
        <taxon>Ecdysozoa</taxon>
        <taxon>Arthropoda</taxon>
        <taxon>Chelicerata</taxon>
        <taxon>Arachnida</taxon>
        <taxon>Araneae</taxon>
        <taxon>Araneomorphae</taxon>
        <taxon>Entelegynae</taxon>
        <taxon>Araneoidea</taxon>
        <taxon>Araneidae</taxon>
        <taxon>Araneus</taxon>
    </lineage>
</organism>
<dbReference type="EMBL" id="BGPR01013427">
    <property type="protein sequence ID" value="GBN60599.1"/>
    <property type="molecule type" value="Genomic_DNA"/>
</dbReference>
<feature type="domain" description="Centrosome-associated FAM110 N-terminal" evidence="4">
    <location>
        <begin position="20"/>
        <end position="67"/>
    </location>
</feature>
<feature type="region of interest" description="Disordered" evidence="2">
    <location>
        <begin position="404"/>
        <end position="424"/>
    </location>
</feature>
<feature type="region of interest" description="Disordered" evidence="2">
    <location>
        <begin position="287"/>
        <end position="308"/>
    </location>
</feature>
<evidence type="ECO:0000313" key="6">
    <source>
        <dbReference type="Proteomes" id="UP000499080"/>
    </source>
</evidence>
<evidence type="ECO:0000259" key="4">
    <source>
        <dbReference type="Pfam" id="PF14161"/>
    </source>
</evidence>
<dbReference type="OrthoDB" id="10028183at2759"/>
<dbReference type="Pfam" id="PF14160">
    <property type="entry name" value="FAM110_C"/>
    <property type="match status" value="1"/>
</dbReference>
<evidence type="ECO:0000259" key="3">
    <source>
        <dbReference type="Pfam" id="PF14160"/>
    </source>
</evidence>
<gene>
    <name evidence="5" type="ORF">AVEN_226790_1</name>
</gene>
<feature type="domain" description="Centrosome-associated FAM110 C-terminal" evidence="3">
    <location>
        <begin position="349"/>
        <end position="456"/>
    </location>
</feature>
<dbReference type="InterPro" id="IPR025739">
    <property type="entry name" value="FAM110_N"/>
</dbReference>
<accession>A0A4Y2QAK5</accession>
<evidence type="ECO:0000256" key="2">
    <source>
        <dbReference type="SAM" id="MobiDB-lite"/>
    </source>
</evidence>
<dbReference type="AlphaFoldDB" id="A0A4Y2QAK5"/>
<proteinExistence type="inferred from homology"/>
<evidence type="ECO:0000313" key="5">
    <source>
        <dbReference type="EMBL" id="GBN60599.1"/>
    </source>
</evidence>
<comment type="caution">
    <text evidence="5">The sequence shown here is derived from an EMBL/GenBank/DDBJ whole genome shotgun (WGS) entry which is preliminary data.</text>
</comment>
<dbReference type="PANTHER" id="PTHR14758">
    <property type="entry name" value="AGAP005440-PA"/>
    <property type="match status" value="1"/>
</dbReference>
<dbReference type="Proteomes" id="UP000499080">
    <property type="component" value="Unassembled WGS sequence"/>
</dbReference>
<comment type="similarity">
    <text evidence="1">Belongs to the FAM110 family.</text>
</comment>
<evidence type="ECO:0008006" key="7">
    <source>
        <dbReference type="Google" id="ProtNLM"/>
    </source>
</evidence>
<evidence type="ECO:0000256" key="1">
    <source>
        <dbReference type="ARBA" id="ARBA00010576"/>
    </source>
</evidence>
<reference evidence="5 6" key="1">
    <citation type="journal article" date="2019" name="Sci. Rep.">
        <title>Orb-weaving spider Araneus ventricosus genome elucidates the spidroin gene catalogue.</title>
        <authorList>
            <person name="Kono N."/>
            <person name="Nakamura H."/>
            <person name="Ohtoshi R."/>
            <person name="Moran D.A.P."/>
            <person name="Shinohara A."/>
            <person name="Yoshida Y."/>
            <person name="Fujiwara M."/>
            <person name="Mori M."/>
            <person name="Tomita M."/>
            <person name="Arakawa K."/>
        </authorList>
    </citation>
    <scope>NUCLEOTIDE SEQUENCE [LARGE SCALE GENOMIC DNA]</scope>
</reference>
<dbReference type="Pfam" id="PF14161">
    <property type="entry name" value="FAM110_N"/>
    <property type="match status" value="1"/>
</dbReference>
<keyword evidence="6" id="KW-1185">Reference proteome</keyword>